<keyword evidence="5" id="KW-1015">Disulfide bond</keyword>
<evidence type="ECO:0000259" key="8">
    <source>
        <dbReference type="SMART" id="SM01361"/>
    </source>
</evidence>
<dbReference type="EnsemblMetazoa" id="AALFPA23_006088.R7867">
    <property type="protein sequence ID" value="AALFPA23_006088.P7867"/>
    <property type="gene ID" value="AALFPA23_006088"/>
</dbReference>
<dbReference type="InterPro" id="IPR001599">
    <property type="entry name" value="Macroglobln_a2"/>
</dbReference>
<feature type="domain" description="Alpha-macroglobulin receptor-binding" evidence="8">
    <location>
        <begin position="1276"/>
        <end position="1365"/>
    </location>
</feature>
<dbReference type="Gene3D" id="2.60.40.1930">
    <property type="match status" value="2"/>
</dbReference>
<dbReference type="SUPFAM" id="SSF48239">
    <property type="entry name" value="Terpenoid cyclases/Protein prenyltransferases"/>
    <property type="match status" value="1"/>
</dbReference>
<evidence type="ECO:0000313" key="10">
    <source>
        <dbReference type="Proteomes" id="UP000069940"/>
    </source>
</evidence>
<dbReference type="InterPro" id="IPR002890">
    <property type="entry name" value="MG2"/>
</dbReference>
<dbReference type="SMART" id="SM01359">
    <property type="entry name" value="A2M_N_2"/>
    <property type="match status" value="1"/>
</dbReference>
<dbReference type="Gene3D" id="2.20.130.20">
    <property type="match status" value="1"/>
</dbReference>
<comment type="subcellular location">
    <subcellularLocation>
        <location evidence="1">Secreted</location>
    </subcellularLocation>
</comment>
<evidence type="ECO:0000313" key="9">
    <source>
        <dbReference type="EnsemblMetazoa" id="AALFPA23_006088.P7867"/>
    </source>
</evidence>
<keyword evidence="4" id="KW-0882">Thioester bond</keyword>
<dbReference type="Pfam" id="PF00207">
    <property type="entry name" value="A2M"/>
    <property type="match status" value="1"/>
</dbReference>
<dbReference type="Gene3D" id="1.50.10.20">
    <property type="match status" value="1"/>
</dbReference>
<dbReference type="Gene3D" id="2.60.40.1940">
    <property type="match status" value="1"/>
</dbReference>
<protein>
    <recommendedName>
        <fullName evidence="11">CD109 antigen</fullName>
    </recommendedName>
</protein>
<evidence type="ECO:0000256" key="1">
    <source>
        <dbReference type="ARBA" id="ARBA00004613"/>
    </source>
</evidence>
<proteinExistence type="predicted"/>
<dbReference type="Gene3D" id="2.60.40.2950">
    <property type="match status" value="1"/>
</dbReference>
<dbReference type="Gene3D" id="2.60.120.1540">
    <property type="match status" value="1"/>
</dbReference>
<dbReference type="Pfam" id="PF17789">
    <property type="entry name" value="MG4"/>
    <property type="match status" value="1"/>
</dbReference>
<dbReference type="InterPro" id="IPR040839">
    <property type="entry name" value="MG4"/>
</dbReference>
<feature type="domain" description="Alpha-2-macroglobulin" evidence="7">
    <location>
        <begin position="680"/>
        <end position="772"/>
    </location>
</feature>
<organism evidence="9 10">
    <name type="scientific">Aedes albopictus</name>
    <name type="common">Asian tiger mosquito</name>
    <name type="synonym">Stegomyia albopicta</name>
    <dbReference type="NCBI Taxonomy" id="7160"/>
    <lineage>
        <taxon>Eukaryota</taxon>
        <taxon>Metazoa</taxon>
        <taxon>Ecdysozoa</taxon>
        <taxon>Arthropoda</taxon>
        <taxon>Hexapoda</taxon>
        <taxon>Insecta</taxon>
        <taxon>Pterygota</taxon>
        <taxon>Neoptera</taxon>
        <taxon>Endopterygota</taxon>
        <taxon>Diptera</taxon>
        <taxon>Nematocera</taxon>
        <taxon>Culicoidea</taxon>
        <taxon>Culicidae</taxon>
        <taxon>Culicinae</taxon>
        <taxon>Aedini</taxon>
        <taxon>Aedes</taxon>
        <taxon>Stegomyia</taxon>
    </lineage>
</organism>
<dbReference type="Pfam" id="PF07677">
    <property type="entry name" value="A2M_recep"/>
    <property type="match status" value="1"/>
</dbReference>
<dbReference type="Gene3D" id="2.60.40.690">
    <property type="entry name" value="Alpha-macroglobulin, receptor-binding domain"/>
    <property type="match status" value="1"/>
</dbReference>
<dbReference type="RefSeq" id="XP_019549384.3">
    <property type="nucleotide sequence ID" value="XM_019693839.3"/>
</dbReference>
<dbReference type="GeneID" id="109419609"/>
<dbReference type="Gene3D" id="2.60.40.10">
    <property type="entry name" value="Immunoglobulins"/>
    <property type="match status" value="2"/>
</dbReference>
<evidence type="ECO:0000256" key="4">
    <source>
        <dbReference type="ARBA" id="ARBA00022966"/>
    </source>
</evidence>
<keyword evidence="3" id="KW-0732">Signal</keyword>
<dbReference type="InterPro" id="IPR049135">
    <property type="entry name" value="TEP1_CUB2"/>
</dbReference>
<dbReference type="Gene3D" id="6.20.50.160">
    <property type="match status" value="1"/>
</dbReference>
<evidence type="ECO:0000256" key="5">
    <source>
        <dbReference type="ARBA" id="ARBA00023157"/>
    </source>
</evidence>
<evidence type="ECO:0008006" key="11">
    <source>
        <dbReference type="Google" id="ProtNLM"/>
    </source>
</evidence>
<dbReference type="Pfam" id="PF01835">
    <property type="entry name" value="MG2"/>
    <property type="match status" value="1"/>
</dbReference>
<dbReference type="InterPro" id="IPR011626">
    <property type="entry name" value="Alpha-macroglobulin_TED"/>
</dbReference>
<keyword evidence="10" id="KW-1185">Reference proteome</keyword>
<dbReference type="PANTHER" id="PTHR11412:SF136">
    <property type="entry name" value="CD109 ANTIGEN"/>
    <property type="match status" value="1"/>
</dbReference>
<dbReference type="InterPro" id="IPR008930">
    <property type="entry name" value="Terpenoid_cyclase/PrenylTrfase"/>
</dbReference>
<evidence type="ECO:0000256" key="3">
    <source>
        <dbReference type="ARBA" id="ARBA00022729"/>
    </source>
</evidence>
<reference evidence="9" key="2">
    <citation type="submission" date="2025-05" db="UniProtKB">
        <authorList>
            <consortium name="EnsemblMetazoa"/>
        </authorList>
    </citation>
    <scope>IDENTIFICATION</scope>
    <source>
        <strain evidence="9">Foshan</strain>
    </source>
</reference>
<evidence type="ECO:0000259" key="7">
    <source>
        <dbReference type="SMART" id="SM01360"/>
    </source>
</evidence>
<evidence type="ECO:0000259" key="6">
    <source>
        <dbReference type="SMART" id="SM01359"/>
    </source>
</evidence>
<sequence>MISLLPEFGPECRLRPRIVSLWTDVRQSVVIHGTNMIENRGLTILCALLSAVYTQETGNYVILAPKYLRAKQPYQFSVSTYDFNKFSKLRVTIENDYSENDYSESGEPIQINKDVYLKSSQNQLVEIDTTVLPQGSYSLKLLSGSGGEVDLTIPLTILDKSYSVLIQTDKPIYKPGNVVKFRVLLLDQTTKPVDKPRAISVALADPYDNEIKVWPYAMLQNGVFQSQLEISNEPNLGNWSIKANVYGKDHVVSFLVDDYKLANYELRISTPKPAAVQDREFVVDVEARYIFGQPVKGNAIITVHGPKYLTKTARIVGKKRLSFSMTDLLHQTSQPDENISVDVTVVIHDQYTRENMEARKSFQIFTQSYQLSLKKSSKYFIPGHPYRCYVQIKDPSGAHLKEMSTHQVIIKISYAKRNDFQKTELHLTPDSEGTIPLPLDVPDEVTHIELDISYRNTTEQFELHVNPYSVAGVIQASIITEQVMINRPFMVQVQSSVPLNHLTYEVISKGKILTVNQHKLNSTDSIQFEIAATPEMIPEAKVFVYSIHNDQILKDTVPVLISSLTNWVNVTLLTDKGQPKVQPGKKVQLNVQSTPNSYIGLLAVDRGAWLQGDGNQITTQRVLNEIKAFSDGIEGTADDIEDMELITNALIPRALSARFGIYQPDDEDEYIPPRKDFPESWLWFDMRKTDDNGRLNITDTVPDSITSWEITAFSLSPEQGLGVQDKPVSLTVTKPFFIVTNMPNWIKKSEVAIIKVTIFNRLDEITYVGVTLKNSRQEFEFVNNTGRNDVSYQAKNVVVPKNSASTVQFMIKPKKMGNIVIKVIAESTEGSDSMEQLLRVMPESLLYPKEEKRFIQLQNETNTYEIKLVMPKHIDKNSEDIYLSVQGNLLGDAADGLEDMVRLPSGSGEQNVLKMIPNVILLDYMNEVGKVNVYLRERAKQFLNKGYQNQLKFKRSDGSFSMFGQQDNVGSVFLTALVAKTLQQTNQFVAVDRKVIEKAYDWLKQQQNTDGSFSELGEAPEYGLQRKHKDKVILTAFTLVAFLECNCNTEKYKSVIDKGTKYLKSKVQNTESNYALSLTAYALILAQYESEFAFLKLVEGSESDNLYRWWDDNLTFTDATAYALLCYLKRGDFVDSLKILKWLVNKRHLFGPDNIETTFVGLQAIAEHSKRTSPNRNSYVVSVFRGAEKLTTLTVDSNTSYIVQNASLPADVRDVTVKVEGTGTGKFYIYYKYKTNIFKVKPRFHAEVQVLNTSTGQYLDLQICAKFMPEEAYEISKLALMEITFPSGYIALDESVEELEKIKTIKKVTTKYDDSSLWLYFESLPETNLCVPVTGFRQSDVLQQIPGSVKVYDFYDNSRLVIKHFDGKQIDECEICGNKCPPECGQ</sequence>
<name>A0ABM1Y627_AEDAL</name>
<keyword evidence="2" id="KW-0964">Secreted</keyword>
<dbReference type="SMART" id="SM01360">
    <property type="entry name" value="A2M"/>
    <property type="match status" value="1"/>
</dbReference>
<feature type="domain" description="Alpha-2-macroglobulin bait region" evidence="6">
    <location>
        <begin position="474"/>
        <end position="611"/>
    </location>
</feature>
<evidence type="ECO:0000256" key="2">
    <source>
        <dbReference type="ARBA" id="ARBA00022525"/>
    </source>
</evidence>
<dbReference type="SUPFAM" id="SSF49410">
    <property type="entry name" value="Alpha-macroglobulin receptor domain"/>
    <property type="match status" value="1"/>
</dbReference>
<dbReference type="InterPro" id="IPR009048">
    <property type="entry name" value="A-macroglobulin_rcpt-bd"/>
</dbReference>
<dbReference type="SMART" id="SM01419">
    <property type="entry name" value="Thiol-ester_cl"/>
    <property type="match status" value="1"/>
</dbReference>
<reference evidence="10" key="1">
    <citation type="journal article" date="2015" name="Proc. Natl. Acad. Sci. U.S.A.">
        <title>Genome sequence of the Asian Tiger mosquito, Aedes albopictus, reveals insights into its biology, genetics, and evolution.</title>
        <authorList>
            <person name="Chen X.G."/>
            <person name="Jiang X."/>
            <person name="Gu J."/>
            <person name="Xu M."/>
            <person name="Wu Y."/>
            <person name="Deng Y."/>
            <person name="Zhang C."/>
            <person name="Bonizzoni M."/>
            <person name="Dermauw W."/>
            <person name="Vontas J."/>
            <person name="Armbruster P."/>
            <person name="Huang X."/>
            <person name="Yang Y."/>
            <person name="Zhang H."/>
            <person name="He W."/>
            <person name="Peng H."/>
            <person name="Liu Y."/>
            <person name="Wu K."/>
            <person name="Chen J."/>
            <person name="Lirakis M."/>
            <person name="Topalis P."/>
            <person name="Van Leeuwen T."/>
            <person name="Hall A.B."/>
            <person name="Jiang X."/>
            <person name="Thorpe C."/>
            <person name="Mueller R.L."/>
            <person name="Sun C."/>
            <person name="Waterhouse R.M."/>
            <person name="Yan G."/>
            <person name="Tu Z.J."/>
            <person name="Fang X."/>
            <person name="James A.A."/>
        </authorList>
    </citation>
    <scope>NUCLEOTIDE SEQUENCE [LARGE SCALE GENOMIC DNA]</scope>
    <source>
        <strain evidence="10">Foshan</strain>
    </source>
</reference>
<dbReference type="Pfam" id="PF21412">
    <property type="entry name" value="TEP1_CUB2"/>
    <property type="match status" value="1"/>
</dbReference>
<dbReference type="Pfam" id="PF07703">
    <property type="entry name" value="A2M_BRD"/>
    <property type="match status" value="1"/>
</dbReference>
<dbReference type="Pfam" id="PF17791">
    <property type="entry name" value="MG3"/>
    <property type="match status" value="1"/>
</dbReference>
<dbReference type="Pfam" id="PF07678">
    <property type="entry name" value="TED_complement"/>
    <property type="match status" value="1"/>
</dbReference>
<dbReference type="InterPro" id="IPR047565">
    <property type="entry name" value="Alpha-macroglob_thiol-ester_cl"/>
</dbReference>
<accession>A0ABM1Y627</accession>
<dbReference type="InterPro" id="IPR050473">
    <property type="entry name" value="A2M/Complement_sys"/>
</dbReference>
<dbReference type="Proteomes" id="UP000069940">
    <property type="component" value="Unassembled WGS sequence"/>
</dbReference>
<dbReference type="InterPro" id="IPR013783">
    <property type="entry name" value="Ig-like_fold"/>
</dbReference>
<dbReference type="SMART" id="SM01361">
    <property type="entry name" value="A2M_recep"/>
    <property type="match status" value="1"/>
</dbReference>
<dbReference type="InterPro" id="IPR036595">
    <property type="entry name" value="A-macroglobulin_rcpt-bd_sf"/>
</dbReference>
<dbReference type="InterPro" id="IPR041555">
    <property type="entry name" value="MG3"/>
</dbReference>
<dbReference type="InterPro" id="IPR011625">
    <property type="entry name" value="A2M_N_BRD"/>
</dbReference>
<dbReference type="PANTHER" id="PTHR11412">
    <property type="entry name" value="MACROGLOBULIN / COMPLEMENT"/>
    <property type="match status" value="1"/>
</dbReference>